<keyword evidence="6" id="KW-0472">Membrane</keyword>
<organism evidence="8 9">
    <name type="scientific">Carnegiea gigantea</name>
    <dbReference type="NCBI Taxonomy" id="171969"/>
    <lineage>
        <taxon>Eukaryota</taxon>
        <taxon>Viridiplantae</taxon>
        <taxon>Streptophyta</taxon>
        <taxon>Embryophyta</taxon>
        <taxon>Tracheophyta</taxon>
        <taxon>Spermatophyta</taxon>
        <taxon>Magnoliopsida</taxon>
        <taxon>eudicotyledons</taxon>
        <taxon>Gunneridae</taxon>
        <taxon>Pentapetalae</taxon>
        <taxon>Caryophyllales</taxon>
        <taxon>Cactineae</taxon>
        <taxon>Cactaceae</taxon>
        <taxon>Cactoideae</taxon>
        <taxon>Echinocereeae</taxon>
        <taxon>Carnegiea</taxon>
    </lineage>
</organism>
<keyword evidence="9" id="KW-1185">Reference proteome</keyword>
<dbReference type="GO" id="GO:0000139">
    <property type="term" value="C:Golgi membrane"/>
    <property type="evidence" value="ECO:0007669"/>
    <property type="project" value="UniProtKB-SubCell"/>
</dbReference>
<dbReference type="GO" id="GO:0000301">
    <property type="term" value="P:retrograde transport, vesicle recycling within Golgi"/>
    <property type="evidence" value="ECO:0007669"/>
    <property type="project" value="TreeGrafter"/>
</dbReference>
<comment type="caution">
    <text evidence="8">The sequence shown here is derived from an EMBL/GenBank/DDBJ whole genome shotgun (WGS) entry which is preliminary data.</text>
</comment>
<evidence type="ECO:0000313" key="8">
    <source>
        <dbReference type="EMBL" id="KAJ8436840.1"/>
    </source>
</evidence>
<dbReference type="EMBL" id="JAKOGI010000326">
    <property type="protein sequence ID" value="KAJ8436840.1"/>
    <property type="molecule type" value="Genomic_DNA"/>
</dbReference>
<evidence type="ECO:0000256" key="3">
    <source>
        <dbReference type="ARBA" id="ARBA00022989"/>
    </source>
</evidence>
<feature type="compositionally biased region" description="Basic residues" evidence="7">
    <location>
        <begin position="44"/>
        <end position="56"/>
    </location>
</feature>
<feature type="compositionally biased region" description="Polar residues" evidence="7">
    <location>
        <begin position="88"/>
        <end position="118"/>
    </location>
</feature>
<comment type="subcellular location">
    <subcellularLocation>
        <location evidence="1">Golgi apparatus membrane</location>
        <topology evidence="1">Single-pass membrane protein</topology>
    </subcellularLocation>
</comment>
<proteinExistence type="predicted"/>
<gene>
    <name evidence="8" type="ORF">Cgig2_026164</name>
</gene>
<dbReference type="GO" id="GO:0031985">
    <property type="term" value="C:Golgi cisterna"/>
    <property type="evidence" value="ECO:0007669"/>
    <property type="project" value="TreeGrafter"/>
</dbReference>
<dbReference type="AlphaFoldDB" id="A0A9Q1K5L3"/>
<protein>
    <recommendedName>
        <fullName evidence="10">Golgin candidate 1</fullName>
    </recommendedName>
</protein>
<dbReference type="OrthoDB" id="248903at2759"/>
<evidence type="ECO:0000256" key="1">
    <source>
        <dbReference type="ARBA" id="ARBA00004194"/>
    </source>
</evidence>
<keyword evidence="5" id="KW-0175">Coiled coil</keyword>
<name>A0A9Q1K5L3_9CARY</name>
<dbReference type="GO" id="GO:0007030">
    <property type="term" value="P:Golgi organization"/>
    <property type="evidence" value="ECO:0007669"/>
    <property type="project" value="InterPro"/>
</dbReference>
<feature type="compositionally biased region" description="Polar residues" evidence="7">
    <location>
        <begin position="29"/>
        <end position="42"/>
    </location>
</feature>
<keyword evidence="4" id="KW-0333">Golgi apparatus</keyword>
<feature type="compositionally biased region" description="Low complexity" evidence="7">
    <location>
        <begin position="131"/>
        <end position="141"/>
    </location>
</feature>
<evidence type="ECO:0000313" key="9">
    <source>
        <dbReference type="Proteomes" id="UP001153076"/>
    </source>
</evidence>
<evidence type="ECO:0008006" key="10">
    <source>
        <dbReference type="Google" id="ProtNLM"/>
    </source>
</evidence>
<feature type="region of interest" description="Disordered" evidence="7">
    <location>
        <begin position="23"/>
        <end position="253"/>
    </location>
</feature>
<feature type="compositionally biased region" description="Polar residues" evidence="7">
    <location>
        <begin position="506"/>
        <end position="515"/>
    </location>
</feature>
<keyword evidence="3" id="KW-1133">Transmembrane helix</keyword>
<keyword evidence="2" id="KW-0812">Transmembrane</keyword>
<dbReference type="InterPro" id="IPR019177">
    <property type="entry name" value="Golgin_subfamily_A_member_5"/>
</dbReference>
<dbReference type="PANTHER" id="PTHR13815">
    <property type="entry name" value="GOLGIN-84"/>
    <property type="match status" value="1"/>
</dbReference>
<dbReference type="PANTHER" id="PTHR13815:SF7">
    <property type="entry name" value="GOLGIN SUBFAMILY A MEMBER 5"/>
    <property type="match status" value="1"/>
</dbReference>
<accession>A0A9Q1K5L3</accession>
<evidence type="ECO:0000256" key="2">
    <source>
        <dbReference type="ARBA" id="ARBA00022692"/>
    </source>
</evidence>
<evidence type="ECO:0000256" key="7">
    <source>
        <dbReference type="SAM" id="MobiDB-lite"/>
    </source>
</evidence>
<feature type="compositionally biased region" description="Basic and acidic residues" evidence="7">
    <location>
        <begin position="58"/>
        <end position="73"/>
    </location>
</feature>
<feature type="region of interest" description="Disordered" evidence="7">
    <location>
        <begin position="491"/>
        <end position="521"/>
    </location>
</feature>
<reference evidence="8" key="1">
    <citation type="submission" date="2022-04" db="EMBL/GenBank/DDBJ databases">
        <title>Carnegiea gigantea Genome sequencing and assembly v2.</title>
        <authorList>
            <person name="Copetti D."/>
            <person name="Sanderson M.J."/>
            <person name="Burquez A."/>
            <person name="Wojciechowski M.F."/>
        </authorList>
    </citation>
    <scope>NUCLEOTIDE SEQUENCE</scope>
    <source>
        <strain evidence="8">SGP5-SGP5p</strain>
        <tissue evidence="8">Aerial part</tissue>
    </source>
</reference>
<sequence>MASWLKRAEDLFEVVDRRAKLVVSELSEEQSNLQQAASNGKGSQARRSKSKAKAQKRASMDEHLKKIDSRQDESSPQPSVSDAKPDETTSTVESNGLAPGSSTAHSSGELQDKVSTSVVLDAGSSDASSNVVMTQEVTQEVETPDEVIPSSSNGELRDENVSPTPSMVPLSESANPGTELDFDNHSIYPGQNIGSKDPDDSVKPGEEKSQSVLDYAPSPVTIDEKKSKPLDNTAEPTSNATKQENEKEKPSLNKVQEQLEEAQGLLKSTNSNGQSKEARLARVCAGLSSRLQEYKSENAQLEELLAAEVNFLLTFLIYGRELSKSCEDQIKQLQLELSAAKKEVTKVESSMVEALAAKNSEIETLVSSLDNLKKQAALSEGNMASLQANMETLMRNRELTETRMMQALREELALAERRAEEERTAHNATKKAAMEREVELEHRAVEAATALARAQRMADERAAKAGELEQKVALLEVECASLNQELQDMEARLRREQKKSPEDANQLIQVRTSSAREGIKK</sequence>
<dbReference type="Proteomes" id="UP001153076">
    <property type="component" value="Unassembled WGS sequence"/>
</dbReference>
<evidence type="ECO:0000256" key="5">
    <source>
        <dbReference type="ARBA" id="ARBA00023054"/>
    </source>
</evidence>
<evidence type="ECO:0000256" key="4">
    <source>
        <dbReference type="ARBA" id="ARBA00023034"/>
    </source>
</evidence>
<feature type="compositionally biased region" description="Basic and acidic residues" evidence="7">
    <location>
        <begin position="491"/>
        <end position="502"/>
    </location>
</feature>
<feature type="compositionally biased region" description="Basic and acidic residues" evidence="7">
    <location>
        <begin position="196"/>
        <end position="209"/>
    </location>
</feature>
<evidence type="ECO:0000256" key="6">
    <source>
        <dbReference type="ARBA" id="ARBA00023136"/>
    </source>
</evidence>